<dbReference type="PROSITE" id="PS50143">
    <property type="entry name" value="BIR_REPEAT_2"/>
    <property type="match status" value="2"/>
</dbReference>
<accession>A0AA88XTU3</accession>
<dbReference type="InterPro" id="IPR050784">
    <property type="entry name" value="IAP"/>
</dbReference>
<dbReference type="SMART" id="SM00238">
    <property type="entry name" value="BIR"/>
    <property type="match status" value="2"/>
</dbReference>
<evidence type="ECO:0000313" key="2">
    <source>
        <dbReference type="Proteomes" id="UP001186944"/>
    </source>
</evidence>
<organism evidence="1 2">
    <name type="scientific">Pinctada imbricata</name>
    <name type="common">Atlantic pearl-oyster</name>
    <name type="synonym">Pinctada martensii</name>
    <dbReference type="NCBI Taxonomy" id="66713"/>
    <lineage>
        <taxon>Eukaryota</taxon>
        <taxon>Metazoa</taxon>
        <taxon>Spiralia</taxon>
        <taxon>Lophotrochozoa</taxon>
        <taxon>Mollusca</taxon>
        <taxon>Bivalvia</taxon>
        <taxon>Autobranchia</taxon>
        <taxon>Pteriomorphia</taxon>
        <taxon>Pterioida</taxon>
        <taxon>Pterioidea</taxon>
        <taxon>Pteriidae</taxon>
        <taxon>Pinctada</taxon>
    </lineage>
</organism>
<keyword evidence="2" id="KW-1185">Reference proteome</keyword>
<dbReference type="GO" id="GO:0005737">
    <property type="term" value="C:cytoplasm"/>
    <property type="evidence" value="ECO:0007669"/>
    <property type="project" value="TreeGrafter"/>
</dbReference>
<dbReference type="PANTHER" id="PTHR10044">
    <property type="entry name" value="INHIBITOR OF APOPTOSIS"/>
    <property type="match status" value="1"/>
</dbReference>
<sequence length="204" mass="23575">MAVAFLSPSNIGHDITPQDPMDRLQVYKSDKEYRQRTFGRFPVTLANLREQLTEDGFLYIGDGHSDKVQCAHCGGVLSGWTTDDDVRQCHKKFYPNCPFVKRENIEKLILENVKHPEYSSLDKRMTTFDTWPHDQMLPVPDKIAKAGLFYTGQSDICQCYACGNQLYEWDEDDDPKVEHDDCFPDCILSNNNDLCHYKMNHSQI</sequence>
<protein>
    <submittedName>
        <fullName evidence="1">Uncharacterized protein</fullName>
    </submittedName>
</protein>
<dbReference type="Proteomes" id="UP001186944">
    <property type="component" value="Unassembled WGS sequence"/>
</dbReference>
<dbReference type="CDD" id="cd00022">
    <property type="entry name" value="BIR"/>
    <property type="match status" value="2"/>
</dbReference>
<reference evidence="1" key="1">
    <citation type="submission" date="2019-08" db="EMBL/GenBank/DDBJ databases">
        <title>The improved chromosome-level genome for the pearl oyster Pinctada fucata martensii using PacBio sequencing and Hi-C.</title>
        <authorList>
            <person name="Zheng Z."/>
        </authorList>
    </citation>
    <scope>NUCLEOTIDE SEQUENCE</scope>
    <source>
        <strain evidence="1">ZZ-2019</strain>
        <tissue evidence="1">Adductor muscle</tissue>
    </source>
</reference>
<dbReference type="InterPro" id="IPR001370">
    <property type="entry name" value="BIR_rpt"/>
</dbReference>
<comment type="caution">
    <text evidence="1">The sequence shown here is derived from an EMBL/GenBank/DDBJ whole genome shotgun (WGS) entry which is preliminary data.</text>
</comment>
<dbReference type="AlphaFoldDB" id="A0AA88XTU3"/>
<dbReference type="SUPFAM" id="SSF57924">
    <property type="entry name" value="Inhibitor of apoptosis (IAP) repeat"/>
    <property type="match status" value="2"/>
</dbReference>
<dbReference type="GO" id="GO:0005634">
    <property type="term" value="C:nucleus"/>
    <property type="evidence" value="ECO:0007669"/>
    <property type="project" value="TreeGrafter"/>
</dbReference>
<dbReference type="EMBL" id="VSWD01000009">
    <property type="protein sequence ID" value="KAK3092311.1"/>
    <property type="molecule type" value="Genomic_DNA"/>
</dbReference>
<dbReference type="Gene3D" id="1.10.1170.10">
    <property type="entry name" value="Inhibitor Of Apoptosis Protein (2mihbC-IAP-1), Chain A"/>
    <property type="match status" value="2"/>
</dbReference>
<gene>
    <name evidence="1" type="ORF">FSP39_001137</name>
</gene>
<proteinExistence type="predicted"/>
<name>A0AA88XTU3_PINIB</name>
<evidence type="ECO:0000313" key="1">
    <source>
        <dbReference type="EMBL" id="KAK3092311.1"/>
    </source>
</evidence>
<dbReference type="Pfam" id="PF00653">
    <property type="entry name" value="BIR"/>
    <property type="match status" value="2"/>
</dbReference>
<dbReference type="PANTHER" id="PTHR10044:SF139">
    <property type="entry name" value="DEATH-ASSOCIATED INHIBITOR OF APOPTOSIS 2"/>
    <property type="match status" value="1"/>
</dbReference>